<proteinExistence type="predicted"/>
<evidence type="ECO:0008006" key="3">
    <source>
        <dbReference type="Google" id="ProtNLM"/>
    </source>
</evidence>
<evidence type="ECO:0000313" key="2">
    <source>
        <dbReference type="Proteomes" id="UP001180481"/>
    </source>
</evidence>
<evidence type="ECO:0000313" key="1">
    <source>
        <dbReference type="EMBL" id="WMW77761.1"/>
    </source>
</evidence>
<dbReference type="Proteomes" id="UP001180481">
    <property type="component" value="Chromosome"/>
</dbReference>
<keyword evidence="2" id="KW-1185">Reference proteome</keyword>
<accession>A0ABY9R9X1</accession>
<name>A0ABY9R9X1_9FLAO</name>
<dbReference type="PROSITE" id="PS51257">
    <property type="entry name" value="PROKAR_LIPOPROTEIN"/>
    <property type="match status" value="1"/>
</dbReference>
<organism evidence="1 2">
    <name type="scientific">Flavobacterium nakdongensis</name>
    <dbReference type="NCBI Taxonomy" id="3073563"/>
    <lineage>
        <taxon>Bacteria</taxon>
        <taxon>Pseudomonadati</taxon>
        <taxon>Bacteroidota</taxon>
        <taxon>Flavobacteriia</taxon>
        <taxon>Flavobacteriales</taxon>
        <taxon>Flavobacteriaceae</taxon>
        <taxon>Flavobacterium</taxon>
    </lineage>
</organism>
<sequence length="210" mass="23613">MKKAIVLLACFLLTGCFEITEVLKHKKDNSGDYSLVIDFSASWIKVRTAIALGEVDGVSIPSEEEIKSKLANFRNKASKIKGVSKISSSYDFKNYIFKMNFSYNSIETLNKVLNSLDKKSKHVHFKADNEKFERIAAYAFPANLIKDEDKKEDLLKANITAIYTFDKDIASVQNTGSKISKTKKTVVLKQNIWSVLKNTALMNNSITLTP</sequence>
<protein>
    <recommendedName>
        <fullName evidence="3">Lipoprotein</fullName>
    </recommendedName>
</protein>
<reference evidence="1" key="1">
    <citation type="submission" date="2023-09" db="EMBL/GenBank/DDBJ databases">
        <title>Flavobacterium sp. 20NA77.7 isolated from freshwater.</title>
        <authorList>
            <person name="Le V."/>
            <person name="Ko S.-R."/>
            <person name="Ahn C.-Y."/>
            <person name="Oh H.-M."/>
        </authorList>
    </citation>
    <scope>NUCLEOTIDE SEQUENCE</scope>
    <source>
        <strain evidence="1">20NA77.7</strain>
    </source>
</reference>
<dbReference type="RefSeq" id="WP_309532096.1">
    <property type="nucleotide sequence ID" value="NZ_CP133721.1"/>
</dbReference>
<dbReference type="EMBL" id="CP133721">
    <property type="protein sequence ID" value="WMW77761.1"/>
    <property type="molecule type" value="Genomic_DNA"/>
</dbReference>
<gene>
    <name evidence="1" type="ORF">RF683_09740</name>
</gene>